<dbReference type="InterPro" id="IPR050767">
    <property type="entry name" value="Sel1_AlgK"/>
</dbReference>
<keyword evidence="3" id="KW-0812">Transmembrane</keyword>
<organism evidence="4 5">
    <name type="scientific">Ceraceosorus bombacis</name>
    <dbReference type="NCBI Taxonomy" id="401625"/>
    <lineage>
        <taxon>Eukaryota</taxon>
        <taxon>Fungi</taxon>
        <taxon>Dikarya</taxon>
        <taxon>Basidiomycota</taxon>
        <taxon>Ustilaginomycotina</taxon>
        <taxon>Exobasidiomycetes</taxon>
        <taxon>Ceraceosorales</taxon>
        <taxon>Ceraceosoraceae</taxon>
        <taxon>Ceraceosorus</taxon>
    </lineage>
</organism>
<dbReference type="OrthoDB" id="27934at2759"/>
<feature type="region of interest" description="Disordered" evidence="2">
    <location>
        <begin position="1"/>
        <end position="20"/>
    </location>
</feature>
<protein>
    <submittedName>
        <fullName evidence="4">Extracellular protein SEL-1 and related proteins</fullName>
    </submittedName>
</protein>
<dbReference type="GO" id="GO:0005789">
    <property type="term" value="C:endoplasmic reticulum membrane"/>
    <property type="evidence" value="ECO:0007669"/>
    <property type="project" value="TreeGrafter"/>
</dbReference>
<dbReference type="Pfam" id="PF08238">
    <property type="entry name" value="Sel1"/>
    <property type="match status" value="7"/>
</dbReference>
<feature type="compositionally biased region" description="Low complexity" evidence="2">
    <location>
        <begin position="1008"/>
        <end position="1019"/>
    </location>
</feature>
<dbReference type="Gene3D" id="1.25.40.10">
    <property type="entry name" value="Tetratricopeptide repeat domain"/>
    <property type="match status" value="3"/>
</dbReference>
<feature type="transmembrane region" description="Helical" evidence="3">
    <location>
        <begin position="48"/>
        <end position="67"/>
    </location>
</feature>
<feature type="region of interest" description="Disordered" evidence="2">
    <location>
        <begin position="982"/>
        <end position="1019"/>
    </location>
</feature>
<dbReference type="EMBL" id="CCYA01000065">
    <property type="protein sequence ID" value="CEH11917.1"/>
    <property type="molecule type" value="Genomic_DNA"/>
</dbReference>
<comment type="similarity">
    <text evidence="1">Belongs to the sel-1 family.</text>
</comment>
<proteinExistence type="inferred from homology"/>
<feature type="region of interest" description="Disordered" evidence="2">
    <location>
        <begin position="1131"/>
        <end position="1168"/>
    </location>
</feature>
<feature type="compositionally biased region" description="Low complexity" evidence="2">
    <location>
        <begin position="982"/>
        <end position="1001"/>
    </location>
</feature>
<keyword evidence="3" id="KW-1133">Transmembrane helix</keyword>
<dbReference type="STRING" id="401625.A0A0P1B9S4"/>
<feature type="compositionally biased region" description="Polar residues" evidence="2">
    <location>
        <begin position="185"/>
        <end position="196"/>
    </location>
</feature>
<feature type="region of interest" description="Disordered" evidence="2">
    <location>
        <begin position="87"/>
        <end position="160"/>
    </location>
</feature>
<feature type="transmembrane region" description="Helical" evidence="3">
    <location>
        <begin position="1104"/>
        <end position="1123"/>
    </location>
</feature>
<dbReference type="SMART" id="SM00671">
    <property type="entry name" value="SEL1"/>
    <property type="match status" value="5"/>
</dbReference>
<feature type="compositionally biased region" description="Acidic residues" evidence="2">
    <location>
        <begin position="202"/>
        <end position="211"/>
    </location>
</feature>
<dbReference type="AlphaFoldDB" id="A0A0P1B9S4"/>
<feature type="compositionally biased region" description="Basic and acidic residues" evidence="2">
    <location>
        <begin position="1131"/>
        <end position="1148"/>
    </location>
</feature>
<evidence type="ECO:0000313" key="4">
    <source>
        <dbReference type="EMBL" id="CEH11917.1"/>
    </source>
</evidence>
<keyword evidence="3" id="KW-0472">Membrane</keyword>
<evidence type="ECO:0000256" key="2">
    <source>
        <dbReference type="SAM" id="MobiDB-lite"/>
    </source>
</evidence>
<dbReference type="InterPro" id="IPR011990">
    <property type="entry name" value="TPR-like_helical_dom_sf"/>
</dbReference>
<feature type="compositionally biased region" description="Basic and acidic residues" evidence="2">
    <location>
        <begin position="9"/>
        <end position="20"/>
    </location>
</feature>
<dbReference type="Proteomes" id="UP000054845">
    <property type="component" value="Unassembled WGS sequence"/>
</dbReference>
<dbReference type="InterPro" id="IPR006597">
    <property type="entry name" value="Sel1-like"/>
</dbReference>
<feature type="compositionally biased region" description="Low complexity" evidence="2">
    <location>
        <begin position="1149"/>
        <end position="1159"/>
    </location>
</feature>
<evidence type="ECO:0000256" key="3">
    <source>
        <dbReference type="SAM" id="Phobius"/>
    </source>
</evidence>
<dbReference type="PANTHER" id="PTHR11102:SF147">
    <property type="entry name" value="SEL1L ADAPTOR SUBUNIT OF ERAD E3 UBIQUITIN LIGASE"/>
    <property type="match status" value="1"/>
</dbReference>
<keyword evidence="5" id="KW-1185">Reference proteome</keyword>
<dbReference type="SUPFAM" id="SSF81901">
    <property type="entry name" value="HCP-like"/>
    <property type="match status" value="3"/>
</dbReference>
<accession>A0A0P1B9S4</accession>
<evidence type="ECO:0000256" key="1">
    <source>
        <dbReference type="ARBA" id="ARBA00038101"/>
    </source>
</evidence>
<feature type="compositionally biased region" description="Basic and acidic residues" evidence="2">
    <location>
        <begin position="119"/>
        <end position="142"/>
    </location>
</feature>
<feature type="compositionally biased region" description="Low complexity" evidence="2">
    <location>
        <begin position="108"/>
        <end position="118"/>
    </location>
</feature>
<dbReference type="PANTHER" id="PTHR11102">
    <property type="entry name" value="SEL-1-LIKE PROTEIN"/>
    <property type="match status" value="1"/>
</dbReference>
<feature type="compositionally biased region" description="Low complexity" evidence="2">
    <location>
        <begin position="87"/>
        <end position="98"/>
    </location>
</feature>
<feature type="region of interest" description="Disordered" evidence="2">
    <location>
        <begin position="182"/>
        <end position="213"/>
    </location>
</feature>
<name>A0A0P1B9S4_9BASI</name>
<reference evidence="5" key="1">
    <citation type="submission" date="2014-09" db="EMBL/GenBank/DDBJ databases">
        <authorList>
            <person name="Sharma Rahul"/>
            <person name="Thines Marco"/>
        </authorList>
    </citation>
    <scope>NUCLEOTIDE SEQUENCE [LARGE SCALE GENOMIC DNA]</scope>
</reference>
<dbReference type="GO" id="GO:0036503">
    <property type="term" value="P:ERAD pathway"/>
    <property type="evidence" value="ECO:0007669"/>
    <property type="project" value="TreeGrafter"/>
</dbReference>
<evidence type="ECO:0000313" key="5">
    <source>
        <dbReference type="Proteomes" id="UP000054845"/>
    </source>
</evidence>
<sequence length="1211" mass="131939">MVGARSRPQRLERRQFPPDGAEHQSLVVHCHSIALRHTLRNHRPRPRIPLTPCAIVLLLCVIFGLIFGQVHANGNALAHDNRAAQLRSQSQSSSSSSNRQREIEELRSQSQSSSSSSNRQREIEEVRSAGVGDDKTGDRSAGGREGAQEEEQEALHAPPWLDLSPEQALRQALSLLDNTILPPTATRSTHTDTPSFSADADVRDEDDDDEEAPLRKSRKWFKRLLRRRAEGSSTSDSNDRVKHEAVHDASSPNALELVRAVWALLKRHTPVGSLVRFIDRLYNLQAASSIRLRARLKQLGFDIAPSTSSSSSSSSAWRRKSPMWEKVHVGSANGNDGSREQRTLLNGPLHIWPAWTLTGWQGASSGPFLFPNNRPREEERNTNLKAMRFRKKSYSDRLIHSFKERFGIADEGDVRRGTWTLTWRFGRPIDRKAREALEQRDKAMMLLEYAAGFRSANSTAEQSIDWQAMRHETSSPFSVLQQHFLGNATTVKGEELTLVDARARSDALFVLGQVSNYGLYGLSEQTDRAYVSFKKLVDLPDVWASDVSDSTSQAEKNAAVEFGSAPVSGPGRGNATASALLADIVGGAWSASGIALQAHGVETQKVQQDKALLHYHTAARAGDFAAQTTLGYRYHAGIGVPNDCAESLRWYEKAAEQAYQHFLTGPPGGLGLPIAKTRLSDLDGGAYGPGASAASTGLAARRPAMAAILHSLPSSDPNRIGDLLEYYTHHAFRGHTFYALKLAHIWYAGTVYASLGGAGAAASMQGAEGAGRVSRDYAKARMWALRVTQDVWPVDSRVVKRGGPAGYVASRGQKGEDVRLKHDDVRLAQAASAAAMMGKMFLRAEGTSQDFHRAWVWFRRATDLGDVEGYNGLGVMYRDGLGMPRDVKKAVEYFEAASNMGVASSQEGCVNLAQIHLDKHRLRVPAIGAQPSSANSASDRLALIQWTRSAAQDNVDALVKMGDYYFYGIGIQDAALLPTETTAAESEMTPSAISSADSSTNSRRRRSSSSSESKDASASSRAAFLSHPIQSPSAPSYEKAAACYAAAADRQSSALAYWNMGYLYESGLGVPRQDFHLAKRYYDMAVDRDGRRFDAAREEELDEMIEGALIVFGLAALAVLVYVRQGAAMRAERERREEEERRRNHRADGAPAPAPGLADTNDAAPLNRDDAVGVGVGVGGGGGGFLGNVGRGQPDLPFPWPPEGANVYAGL</sequence>